<name>A0A3B0ZG86_9ZZZZ</name>
<gene>
    <name evidence="2" type="ORF">MNBD_GAMMA18-2347</name>
</gene>
<protein>
    <submittedName>
        <fullName evidence="2">Uncharacterized protein</fullName>
    </submittedName>
</protein>
<accession>A0A3B0ZG86</accession>
<keyword evidence="1" id="KW-0472">Membrane</keyword>
<keyword evidence="1" id="KW-1133">Transmembrane helix</keyword>
<organism evidence="2">
    <name type="scientific">hydrothermal vent metagenome</name>
    <dbReference type="NCBI Taxonomy" id="652676"/>
    <lineage>
        <taxon>unclassified sequences</taxon>
        <taxon>metagenomes</taxon>
        <taxon>ecological metagenomes</taxon>
    </lineage>
</organism>
<sequence>MAVFIEFAIIFGLLGLVYWAISRKPDRSDEDKRSTGDKRNPD</sequence>
<dbReference type="AlphaFoldDB" id="A0A3B0ZG86"/>
<feature type="transmembrane region" description="Helical" evidence="1">
    <location>
        <begin position="6"/>
        <end position="22"/>
    </location>
</feature>
<proteinExistence type="predicted"/>
<reference evidence="2" key="1">
    <citation type="submission" date="2018-06" db="EMBL/GenBank/DDBJ databases">
        <authorList>
            <person name="Zhirakovskaya E."/>
        </authorList>
    </citation>
    <scope>NUCLEOTIDE SEQUENCE</scope>
</reference>
<dbReference type="EMBL" id="UOFP01000142">
    <property type="protein sequence ID" value="VAW86432.1"/>
    <property type="molecule type" value="Genomic_DNA"/>
</dbReference>
<keyword evidence="1" id="KW-0812">Transmembrane</keyword>
<evidence type="ECO:0000256" key="1">
    <source>
        <dbReference type="SAM" id="Phobius"/>
    </source>
</evidence>
<evidence type="ECO:0000313" key="2">
    <source>
        <dbReference type="EMBL" id="VAW86432.1"/>
    </source>
</evidence>